<dbReference type="AlphaFoldDB" id="A0A0A9BE27"/>
<reference evidence="1" key="1">
    <citation type="submission" date="2014-09" db="EMBL/GenBank/DDBJ databases">
        <authorList>
            <person name="Magalhaes I.L.F."/>
            <person name="Oliveira U."/>
            <person name="Santos F.R."/>
            <person name="Vidigal T.H.D.A."/>
            <person name="Brescovit A.D."/>
            <person name="Santos A.J."/>
        </authorList>
    </citation>
    <scope>NUCLEOTIDE SEQUENCE</scope>
    <source>
        <tissue evidence="1">Shoot tissue taken approximately 20 cm above the soil surface</tissue>
    </source>
</reference>
<name>A0A0A9BE27_ARUDO</name>
<dbReference type="EMBL" id="GBRH01236324">
    <property type="protein sequence ID" value="JAD61571.1"/>
    <property type="molecule type" value="Transcribed_RNA"/>
</dbReference>
<accession>A0A0A9BE27</accession>
<organism evidence="1">
    <name type="scientific">Arundo donax</name>
    <name type="common">Giant reed</name>
    <name type="synonym">Donax arundinaceus</name>
    <dbReference type="NCBI Taxonomy" id="35708"/>
    <lineage>
        <taxon>Eukaryota</taxon>
        <taxon>Viridiplantae</taxon>
        <taxon>Streptophyta</taxon>
        <taxon>Embryophyta</taxon>
        <taxon>Tracheophyta</taxon>
        <taxon>Spermatophyta</taxon>
        <taxon>Magnoliopsida</taxon>
        <taxon>Liliopsida</taxon>
        <taxon>Poales</taxon>
        <taxon>Poaceae</taxon>
        <taxon>PACMAD clade</taxon>
        <taxon>Arundinoideae</taxon>
        <taxon>Arundineae</taxon>
        <taxon>Arundo</taxon>
    </lineage>
</organism>
<sequence>MEGWYVPTPLISSTSVPRRLMFLDGFH</sequence>
<proteinExistence type="predicted"/>
<protein>
    <submittedName>
        <fullName evidence="1">Uncharacterized protein</fullName>
    </submittedName>
</protein>
<reference evidence="1" key="2">
    <citation type="journal article" date="2015" name="Data Brief">
        <title>Shoot transcriptome of the giant reed, Arundo donax.</title>
        <authorList>
            <person name="Barrero R.A."/>
            <person name="Guerrero F.D."/>
            <person name="Moolhuijzen P."/>
            <person name="Goolsby J.A."/>
            <person name="Tidwell J."/>
            <person name="Bellgard S.E."/>
            <person name="Bellgard M.I."/>
        </authorList>
    </citation>
    <scope>NUCLEOTIDE SEQUENCE</scope>
    <source>
        <tissue evidence="1">Shoot tissue taken approximately 20 cm above the soil surface</tissue>
    </source>
</reference>
<evidence type="ECO:0000313" key="1">
    <source>
        <dbReference type="EMBL" id="JAD61571.1"/>
    </source>
</evidence>